<dbReference type="EMBL" id="KV750190">
    <property type="protein sequence ID" value="OCL05857.1"/>
    <property type="molecule type" value="Genomic_DNA"/>
</dbReference>
<reference evidence="1 2" key="1">
    <citation type="journal article" date="2016" name="Nat. Commun.">
        <title>Ectomycorrhizal ecology is imprinted in the genome of the dominant symbiotic fungus Cenococcum geophilum.</title>
        <authorList>
            <consortium name="DOE Joint Genome Institute"/>
            <person name="Peter M."/>
            <person name="Kohler A."/>
            <person name="Ohm R.A."/>
            <person name="Kuo A."/>
            <person name="Krutzmann J."/>
            <person name="Morin E."/>
            <person name="Arend M."/>
            <person name="Barry K.W."/>
            <person name="Binder M."/>
            <person name="Choi C."/>
            <person name="Clum A."/>
            <person name="Copeland A."/>
            <person name="Grisel N."/>
            <person name="Haridas S."/>
            <person name="Kipfer T."/>
            <person name="LaButti K."/>
            <person name="Lindquist E."/>
            <person name="Lipzen A."/>
            <person name="Maire R."/>
            <person name="Meier B."/>
            <person name="Mihaltcheva S."/>
            <person name="Molinier V."/>
            <person name="Murat C."/>
            <person name="Poggeler S."/>
            <person name="Quandt C.A."/>
            <person name="Sperisen C."/>
            <person name="Tritt A."/>
            <person name="Tisserant E."/>
            <person name="Crous P.W."/>
            <person name="Henrissat B."/>
            <person name="Nehls U."/>
            <person name="Egli S."/>
            <person name="Spatafora J.W."/>
            <person name="Grigoriev I.V."/>
            <person name="Martin F.M."/>
        </authorList>
    </citation>
    <scope>NUCLEOTIDE SEQUENCE [LARGE SCALE GENOMIC DNA]</scope>
    <source>
        <strain evidence="1 2">CBS 207.34</strain>
    </source>
</reference>
<dbReference type="AlphaFoldDB" id="A0A8E2EVS7"/>
<sequence>MALGDDIVVRLIVWEGQLQTGPIQQRQIKVYSDQLKGPINESLEETQWRYQMWKTYPSGENGNYKLEVRLRHPKISETSEKSDAIHELCNRLLHSALSTKLRLLNPTVTFTFCPSREGTQNELDMTFARCLSTAIVTRYCVGDTLSKELERMRDDFLNRNSTKYLYQPQVVPAIHITPILLIII</sequence>
<gene>
    <name evidence="1" type="ORF">AOQ84DRAFT_390583</name>
</gene>
<organism evidence="1 2">
    <name type="scientific">Glonium stellatum</name>
    <dbReference type="NCBI Taxonomy" id="574774"/>
    <lineage>
        <taxon>Eukaryota</taxon>
        <taxon>Fungi</taxon>
        <taxon>Dikarya</taxon>
        <taxon>Ascomycota</taxon>
        <taxon>Pezizomycotina</taxon>
        <taxon>Dothideomycetes</taxon>
        <taxon>Pleosporomycetidae</taxon>
        <taxon>Gloniales</taxon>
        <taxon>Gloniaceae</taxon>
        <taxon>Glonium</taxon>
    </lineage>
</organism>
<name>A0A8E2EVS7_9PEZI</name>
<evidence type="ECO:0000313" key="2">
    <source>
        <dbReference type="Proteomes" id="UP000250140"/>
    </source>
</evidence>
<evidence type="ECO:0000313" key="1">
    <source>
        <dbReference type="EMBL" id="OCL05857.1"/>
    </source>
</evidence>
<dbReference type="Proteomes" id="UP000250140">
    <property type="component" value="Unassembled WGS sequence"/>
</dbReference>
<keyword evidence="2" id="KW-1185">Reference proteome</keyword>
<accession>A0A8E2EVS7</accession>
<proteinExistence type="predicted"/>
<protein>
    <submittedName>
        <fullName evidence="1">Uncharacterized protein</fullName>
    </submittedName>
</protein>
<dbReference type="OrthoDB" id="3913963at2759"/>